<organism evidence="2 3">
    <name type="scientific">Trichoderma harzianum CBS 226.95</name>
    <dbReference type="NCBI Taxonomy" id="983964"/>
    <lineage>
        <taxon>Eukaryota</taxon>
        <taxon>Fungi</taxon>
        <taxon>Dikarya</taxon>
        <taxon>Ascomycota</taxon>
        <taxon>Pezizomycotina</taxon>
        <taxon>Sordariomycetes</taxon>
        <taxon>Hypocreomycetidae</taxon>
        <taxon>Hypocreales</taxon>
        <taxon>Hypocreaceae</taxon>
        <taxon>Trichoderma</taxon>
    </lineage>
</organism>
<feature type="transmembrane region" description="Helical" evidence="1">
    <location>
        <begin position="42"/>
        <end position="62"/>
    </location>
</feature>
<dbReference type="GeneID" id="36628044"/>
<evidence type="ECO:0000313" key="3">
    <source>
        <dbReference type="Proteomes" id="UP000241690"/>
    </source>
</evidence>
<protein>
    <submittedName>
        <fullName evidence="2">Uncharacterized protein</fullName>
    </submittedName>
</protein>
<evidence type="ECO:0000313" key="2">
    <source>
        <dbReference type="EMBL" id="PTB52232.1"/>
    </source>
</evidence>
<reference evidence="2 3" key="1">
    <citation type="submission" date="2016-07" db="EMBL/GenBank/DDBJ databases">
        <title>Multiple horizontal gene transfer events from other fungi enriched the ability of initially mycotrophic Trichoderma (Ascomycota) to feed on dead plant biomass.</title>
        <authorList>
            <consortium name="DOE Joint Genome Institute"/>
            <person name="Aerts A."/>
            <person name="Atanasova L."/>
            <person name="Chenthamara K."/>
            <person name="Zhang J."/>
            <person name="Grujic M."/>
            <person name="Henrissat B."/>
            <person name="Kuo A."/>
            <person name="Salamov A."/>
            <person name="Lipzen A."/>
            <person name="Labutti K."/>
            <person name="Barry K."/>
            <person name="Miao Y."/>
            <person name="Rahimi M.J."/>
            <person name="Shen Q."/>
            <person name="Grigoriev I.V."/>
            <person name="Kubicek C.P."/>
            <person name="Druzhinina I.S."/>
        </authorList>
    </citation>
    <scope>NUCLEOTIDE SEQUENCE [LARGE SCALE GENOMIC DNA]</scope>
    <source>
        <strain evidence="2 3">CBS 226.95</strain>
    </source>
</reference>
<keyword evidence="1" id="KW-0812">Transmembrane</keyword>
<accession>A0A2T4A579</accession>
<dbReference type="RefSeq" id="XP_024771909.1">
    <property type="nucleotide sequence ID" value="XM_024919475.1"/>
</dbReference>
<gene>
    <name evidence="2" type="ORF">M431DRAFT_510415</name>
</gene>
<keyword evidence="3" id="KW-1185">Reference proteome</keyword>
<proteinExistence type="predicted"/>
<keyword evidence="1" id="KW-1133">Transmembrane helix</keyword>
<dbReference type="EMBL" id="KZ679684">
    <property type="protein sequence ID" value="PTB52232.1"/>
    <property type="molecule type" value="Genomic_DNA"/>
</dbReference>
<keyword evidence="1" id="KW-0472">Membrane</keyword>
<dbReference type="Proteomes" id="UP000241690">
    <property type="component" value="Unassembled WGS sequence"/>
</dbReference>
<dbReference type="AlphaFoldDB" id="A0A2T4A579"/>
<sequence length="63" mass="7061">MASVTELDATLGTGKAGGYFTGGWSWMAVSRKRAVCFWEFEIMRLLQIGFGIFVFTICFNMPL</sequence>
<name>A0A2T4A579_TRIHA</name>
<evidence type="ECO:0000256" key="1">
    <source>
        <dbReference type="SAM" id="Phobius"/>
    </source>
</evidence>
<feature type="non-terminal residue" evidence="2">
    <location>
        <position position="63"/>
    </location>
</feature>